<dbReference type="InterPro" id="IPR036388">
    <property type="entry name" value="WH-like_DNA-bd_sf"/>
</dbReference>
<sequence length="849" mass="97810">MRSFFFLIVFLNLPYLLQAQQQRIDPQYGLAFASHEVTKDHRTGLNLNPDTPYIIEQDFSLSFDFTLQRLTNAYGYIVRIIANDTLNIDLMCTPEHDDEFNDLTMVINNKPMPLRYEFADVGFQPNQWTTFDLHFSFKKNTITILWKGKSQSYPCNLQHLNAFRFYFGVNDYAKFSTSDAPPMVIKNITLKENNTLNKKWLLQKHNHLEVYDSVANSTATVVNPRWLIDKQTKWVHRKSFNIGKYPSIAFNNEAGILYATDERNLYQYDLRNGSVDIKQNKKGHVVFTDANQLLYVNNTHALVNYDVFSNKIATYDFTTNTWGHADTTYLEPNYWHNNKFYNAVNKSLYVFGGYGHFTYKNNFFRYDEKSNQWETVKTSGSIPPRYLSAAGIRESTGDVLIFGGYGSMSGKQELSPQSFYDLYKFNLTSHAIEKIRSYAPAEAREDIVFSNSLIINEEKKCFYTLSYPKNKYDSYVQLRQYALENGESKIVADSIPFRFHDEDSFCDLFLSPATNELIAVLVYEDEGQYQVNVHAIQYPPMQAGDVLQAPTNKNSSSLVFATLFLLPTAIVGYVVWKRRQRVTVRNTVAPIPSEHTTTATLPLRDESKITSAILLLGGFQVLDKKGVDISSKFTMTLKELFTIILLHSIRHEKGISATEIQEHLWPEKDEVSARNNRNVNIKKLRALLDDIGGISVENNNAYLNLTIDDFVFCDYQTVYRLLHDNNPALAEGDKINILIRHVTRGSLLPNMQSNWLDNFKSEISNQIIDALLEYSQKLDPKTNDKLLLEIADAIFAYDTINQEALVIKCSVLNKKGKYSLAKTWYDHFVKEYKNLYAENYPKSFDEVIS</sequence>
<comment type="caution">
    <text evidence="2">The sequence shown here is derived from an EMBL/GenBank/DDBJ whole genome shotgun (WGS) entry which is preliminary data.</text>
</comment>
<keyword evidence="1" id="KW-0472">Membrane</keyword>
<name>A0A364XXD7_9BACT</name>
<protein>
    <recommendedName>
        <fullName evidence="4">Galactose oxidase</fullName>
    </recommendedName>
</protein>
<feature type="transmembrane region" description="Helical" evidence="1">
    <location>
        <begin position="558"/>
        <end position="576"/>
    </location>
</feature>
<evidence type="ECO:0000256" key="1">
    <source>
        <dbReference type="SAM" id="Phobius"/>
    </source>
</evidence>
<dbReference type="Gene3D" id="2.120.10.80">
    <property type="entry name" value="Kelch-type beta propeller"/>
    <property type="match status" value="1"/>
</dbReference>
<gene>
    <name evidence="2" type="ORF">DQQ10_24700</name>
</gene>
<dbReference type="RefSeq" id="WP_112749620.1">
    <property type="nucleotide sequence ID" value="NZ_QMFY01000020.1"/>
</dbReference>
<dbReference type="InterPro" id="IPR011043">
    <property type="entry name" value="Gal_Oxase/kelch_b-propeller"/>
</dbReference>
<evidence type="ECO:0000313" key="2">
    <source>
        <dbReference type="EMBL" id="RAV98208.1"/>
    </source>
</evidence>
<dbReference type="InterPro" id="IPR015915">
    <property type="entry name" value="Kelch-typ_b-propeller"/>
</dbReference>
<dbReference type="OrthoDB" id="1110630at2"/>
<dbReference type="PANTHER" id="PTHR35807:SF1">
    <property type="entry name" value="TRANSCRIPTIONAL REGULATOR REDD"/>
    <property type="match status" value="1"/>
</dbReference>
<dbReference type="PANTHER" id="PTHR35807">
    <property type="entry name" value="TRANSCRIPTIONAL REGULATOR REDD-RELATED"/>
    <property type="match status" value="1"/>
</dbReference>
<dbReference type="SUPFAM" id="SSF50965">
    <property type="entry name" value="Galactose oxidase, central domain"/>
    <property type="match status" value="1"/>
</dbReference>
<keyword evidence="1" id="KW-1133">Transmembrane helix</keyword>
<dbReference type="InterPro" id="IPR051677">
    <property type="entry name" value="AfsR-DnrI-RedD_regulator"/>
</dbReference>
<dbReference type="Proteomes" id="UP000251889">
    <property type="component" value="Unassembled WGS sequence"/>
</dbReference>
<keyword evidence="1" id="KW-0812">Transmembrane</keyword>
<keyword evidence="3" id="KW-1185">Reference proteome</keyword>
<dbReference type="Pfam" id="PF24681">
    <property type="entry name" value="Kelch_KLHDC2_KLHL20_DRC7"/>
    <property type="match status" value="1"/>
</dbReference>
<evidence type="ECO:0008006" key="4">
    <source>
        <dbReference type="Google" id="ProtNLM"/>
    </source>
</evidence>
<dbReference type="AlphaFoldDB" id="A0A364XXD7"/>
<evidence type="ECO:0000313" key="3">
    <source>
        <dbReference type="Proteomes" id="UP000251889"/>
    </source>
</evidence>
<organism evidence="2 3">
    <name type="scientific">Pseudochryseolinea flava</name>
    <dbReference type="NCBI Taxonomy" id="2059302"/>
    <lineage>
        <taxon>Bacteria</taxon>
        <taxon>Pseudomonadati</taxon>
        <taxon>Bacteroidota</taxon>
        <taxon>Cytophagia</taxon>
        <taxon>Cytophagales</taxon>
        <taxon>Fulvivirgaceae</taxon>
        <taxon>Pseudochryseolinea</taxon>
    </lineage>
</organism>
<dbReference type="GO" id="GO:0006355">
    <property type="term" value="P:regulation of DNA-templated transcription"/>
    <property type="evidence" value="ECO:0007669"/>
    <property type="project" value="TreeGrafter"/>
</dbReference>
<dbReference type="EMBL" id="QMFY01000020">
    <property type="protein sequence ID" value="RAV98208.1"/>
    <property type="molecule type" value="Genomic_DNA"/>
</dbReference>
<dbReference type="GO" id="GO:0003677">
    <property type="term" value="F:DNA binding"/>
    <property type="evidence" value="ECO:0007669"/>
    <property type="project" value="TreeGrafter"/>
</dbReference>
<dbReference type="Gene3D" id="1.10.10.10">
    <property type="entry name" value="Winged helix-like DNA-binding domain superfamily/Winged helix DNA-binding domain"/>
    <property type="match status" value="1"/>
</dbReference>
<reference evidence="2 3" key="1">
    <citation type="submission" date="2018-06" db="EMBL/GenBank/DDBJ databases">
        <title>Chryseolinea flavus sp. nov., a member of the phylum Bacteroidetes isolated from soil.</title>
        <authorList>
            <person name="Li Y."/>
            <person name="Wang J."/>
        </authorList>
    </citation>
    <scope>NUCLEOTIDE SEQUENCE [LARGE SCALE GENOMIC DNA]</scope>
    <source>
        <strain evidence="2 3">SDU1-6</strain>
    </source>
</reference>
<proteinExistence type="predicted"/>
<accession>A0A364XXD7</accession>